<dbReference type="AlphaFoldDB" id="A0A9K3H1Q9"/>
<dbReference type="EMBL" id="MNCJ02000330">
    <property type="protein sequence ID" value="KAF5764127.1"/>
    <property type="molecule type" value="Genomic_DNA"/>
</dbReference>
<organism evidence="1 2">
    <name type="scientific">Helianthus annuus</name>
    <name type="common">Common sunflower</name>
    <dbReference type="NCBI Taxonomy" id="4232"/>
    <lineage>
        <taxon>Eukaryota</taxon>
        <taxon>Viridiplantae</taxon>
        <taxon>Streptophyta</taxon>
        <taxon>Embryophyta</taxon>
        <taxon>Tracheophyta</taxon>
        <taxon>Spermatophyta</taxon>
        <taxon>Magnoliopsida</taxon>
        <taxon>eudicotyledons</taxon>
        <taxon>Gunneridae</taxon>
        <taxon>Pentapetalae</taxon>
        <taxon>asterids</taxon>
        <taxon>campanulids</taxon>
        <taxon>Asterales</taxon>
        <taxon>Asteraceae</taxon>
        <taxon>Asteroideae</taxon>
        <taxon>Heliantheae alliance</taxon>
        <taxon>Heliantheae</taxon>
        <taxon>Helianthus</taxon>
    </lineage>
</organism>
<keyword evidence="2" id="KW-1185">Reference proteome</keyword>
<proteinExistence type="predicted"/>
<dbReference type="Gramene" id="mRNA:HanXRQr2_Chr15g0688401">
    <property type="protein sequence ID" value="mRNA:HanXRQr2_Chr15g0688401"/>
    <property type="gene ID" value="HanXRQr2_Chr15g0688401"/>
</dbReference>
<comment type="caution">
    <text evidence="1">The sequence shown here is derived from an EMBL/GenBank/DDBJ whole genome shotgun (WGS) entry which is preliminary data.</text>
</comment>
<gene>
    <name evidence="1" type="ORF">HanXRQr2_Chr15g0688401</name>
</gene>
<accession>A0A9K3H1Q9</accession>
<protein>
    <submittedName>
        <fullName evidence="1">Uncharacterized protein</fullName>
    </submittedName>
</protein>
<reference evidence="1" key="2">
    <citation type="submission" date="2020-06" db="EMBL/GenBank/DDBJ databases">
        <title>Helianthus annuus Genome sequencing and assembly Release 2.</title>
        <authorList>
            <person name="Gouzy J."/>
            <person name="Langlade N."/>
            <person name="Munos S."/>
        </authorList>
    </citation>
    <scope>NUCLEOTIDE SEQUENCE</scope>
    <source>
        <tissue evidence="1">Leaves</tissue>
    </source>
</reference>
<name>A0A9K3H1Q9_HELAN</name>
<sequence length="109" mass="12331">MLMVDLKLWLLGIFWELRPTYLIPKITLFASSHLRSPPPPLRAPHSEASTFSAQAQGMPQQQAFPFGAQPWQVQSRPLQSANVKSQTAVSLIRRSKAGLKHLKMAWNRL</sequence>
<evidence type="ECO:0000313" key="2">
    <source>
        <dbReference type="Proteomes" id="UP000215914"/>
    </source>
</evidence>
<evidence type="ECO:0000313" key="1">
    <source>
        <dbReference type="EMBL" id="KAF5764127.1"/>
    </source>
</evidence>
<dbReference type="Proteomes" id="UP000215914">
    <property type="component" value="Unassembled WGS sequence"/>
</dbReference>
<reference evidence="1" key="1">
    <citation type="journal article" date="2017" name="Nature">
        <title>The sunflower genome provides insights into oil metabolism, flowering and Asterid evolution.</title>
        <authorList>
            <person name="Badouin H."/>
            <person name="Gouzy J."/>
            <person name="Grassa C.J."/>
            <person name="Murat F."/>
            <person name="Staton S.E."/>
            <person name="Cottret L."/>
            <person name="Lelandais-Briere C."/>
            <person name="Owens G.L."/>
            <person name="Carrere S."/>
            <person name="Mayjonade B."/>
            <person name="Legrand L."/>
            <person name="Gill N."/>
            <person name="Kane N.C."/>
            <person name="Bowers J.E."/>
            <person name="Hubner S."/>
            <person name="Bellec A."/>
            <person name="Berard A."/>
            <person name="Berges H."/>
            <person name="Blanchet N."/>
            <person name="Boniface M.C."/>
            <person name="Brunel D."/>
            <person name="Catrice O."/>
            <person name="Chaidir N."/>
            <person name="Claudel C."/>
            <person name="Donnadieu C."/>
            <person name="Faraut T."/>
            <person name="Fievet G."/>
            <person name="Helmstetter N."/>
            <person name="King M."/>
            <person name="Knapp S.J."/>
            <person name="Lai Z."/>
            <person name="Le Paslier M.C."/>
            <person name="Lippi Y."/>
            <person name="Lorenzon L."/>
            <person name="Mandel J.R."/>
            <person name="Marage G."/>
            <person name="Marchand G."/>
            <person name="Marquand E."/>
            <person name="Bret-Mestries E."/>
            <person name="Morien E."/>
            <person name="Nambeesan S."/>
            <person name="Nguyen T."/>
            <person name="Pegot-Espagnet P."/>
            <person name="Pouilly N."/>
            <person name="Raftis F."/>
            <person name="Sallet E."/>
            <person name="Schiex T."/>
            <person name="Thomas J."/>
            <person name="Vandecasteele C."/>
            <person name="Vares D."/>
            <person name="Vear F."/>
            <person name="Vautrin S."/>
            <person name="Crespi M."/>
            <person name="Mangin B."/>
            <person name="Burke J.M."/>
            <person name="Salse J."/>
            <person name="Munos S."/>
            <person name="Vincourt P."/>
            <person name="Rieseberg L.H."/>
            <person name="Langlade N.B."/>
        </authorList>
    </citation>
    <scope>NUCLEOTIDE SEQUENCE</scope>
    <source>
        <tissue evidence="1">Leaves</tissue>
    </source>
</reference>